<evidence type="ECO:0000256" key="1">
    <source>
        <dbReference type="SAM" id="MobiDB-lite"/>
    </source>
</evidence>
<feature type="compositionally biased region" description="Basic and acidic residues" evidence="1">
    <location>
        <begin position="38"/>
        <end position="52"/>
    </location>
</feature>
<organism evidence="2 3">
    <name type="scientific">Portunus trituberculatus</name>
    <name type="common">Swimming crab</name>
    <name type="synonym">Neptunus trituberculatus</name>
    <dbReference type="NCBI Taxonomy" id="210409"/>
    <lineage>
        <taxon>Eukaryota</taxon>
        <taxon>Metazoa</taxon>
        <taxon>Ecdysozoa</taxon>
        <taxon>Arthropoda</taxon>
        <taxon>Crustacea</taxon>
        <taxon>Multicrustacea</taxon>
        <taxon>Malacostraca</taxon>
        <taxon>Eumalacostraca</taxon>
        <taxon>Eucarida</taxon>
        <taxon>Decapoda</taxon>
        <taxon>Pleocyemata</taxon>
        <taxon>Brachyura</taxon>
        <taxon>Eubrachyura</taxon>
        <taxon>Portunoidea</taxon>
        <taxon>Portunidae</taxon>
        <taxon>Portuninae</taxon>
        <taxon>Portunus</taxon>
    </lineage>
</organism>
<sequence>MEGRAAAGRSRLARRHQGEFGVIRTQAGRGQSAAKARAGLDDLGGKRYEECRQGGSLSPESSSSSSITASGESNVISYVAASTNETRTATSKVLVVATFDKADADTCEARRRACPPPQEPHTLDTLHFHFSLLEGVKGQEEANTRIHTPALPGADAVP</sequence>
<feature type="compositionally biased region" description="Low complexity" evidence="1">
    <location>
        <begin position="1"/>
        <end position="10"/>
    </location>
</feature>
<proteinExistence type="predicted"/>
<reference evidence="2 3" key="1">
    <citation type="submission" date="2019-05" db="EMBL/GenBank/DDBJ databases">
        <title>Another draft genome of Portunus trituberculatus and its Hox gene families provides insights of decapod evolution.</title>
        <authorList>
            <person name="Jeong J.-H."/>
            <person name="Song I."/>
            <person name="Kim S."/>
            <person name="Choi T."/>
            <person name="Kim D."/>
            <person name="Ryu S."/>
            <person name="Kim W."/>
        </authorList>
    </citation>
    <scope>NUCLEOTIDE SEQUENCE [LARGE SCALE GENOMIC DNA]</scope>
    <source>
        <tissue evidence="2">Muscle</tissue>
    </source>
</reference>
<keyword evidence="3" id="KW-1185">Reference proteome</keyword>
<gene>
    <name evidence="2" type="ORF">E2C01_049594</name>
</gene>
<evidence type="ECO:0000313" key="2">
    <source>
        <dbReference type="EMBL" id="MPC55651.1"/>
    </source>
</evidence>
<name>A0A5B7G6U1_PORTR</name>
<dbReference type="AlphaFoldDB" id="A0A5B7G6U1"/>
<dbReference type="EMBL" id="VSRR010013343">
    <property type="protein sequence ID" value="MPC55651.1"/>
    <property type="molecule type" value="Genomic_DNA"/>
</dbReference>
<feature type="compositionally biased region" description="Low complexity" evidence="1">
    <location>
        <begin position="54"/>
        <end position="70"/>
    </location>
</feature>
<accession>A0A5B7G6U1</accession>
<feature type="region of interest" description="Disordered" evidence="1">
    <location>
        <begin position="1"/>
        <end position="70"/>
    </location>
</feature>
<evidence type="ECO:0000313" key="3">
    <source>
        <dbReference type="Proteomes" id="UP000324222"/>
    </source>
</evidence>
<comment type="caution">
    <text evidence="2">The sequence shown here is derived from an EMBL/GenBank/DDBJ whole genome shotgun (WGS) entry which is preliminary data.</text>
</comment>
<protein>
    <submittedName>
        <fullName evidence="2">Uncharacterized protein</fullName>
    </submittedName>
</protein>
<dbReference type="Proteomes" id="UP000324222">
    <property type="component" value="Unassembled WGS sequence"/>
</dbReference>